<dbReference type="EMBL" id="JAHOPC010000002">
    <property type="protein sequence ID" value="MBU8865573.1"/>
    <property type="molecule type" value="Genomic_DNA"/>
</dbReference>
<dbReference type="InterPro" id="IPR050010">
    <property type="entry name" value="ETEC_3214_dom"/>
</dbReference>
<dbReference type="RefSeq" id="WP_216923241.1">
    <property type="nucleotide sequence ID" value="NZ_JAHOPC010000002.1"/>
</dbReference>
<accession>A0ABS6I1E5</accession>
<organism evidence="1 2">
    <name type="scientific">Paenarthrobacter aromaticivorans</name>
    <dbReference type="NCBI Taxonomy" id="2849150"/>
    <lineage>
        <taxon>Bacteria</taxon>
        <taxon>Bacillati</taxon>
        <taxon>Actinomycetota</taxon>
        <taxon>Actinomycetes</taxon>
        <taxon>Micrococcales</taxon>
        <taxon>Micrococcaceae</taxon>
        <taxon>Paenarthrobacter</taxon>
    </lineage>
</organism>
<keyword evidence="2" id="KW-1185">Reference proteome</keyword>
<protein>
    <submittedName>
        <fullName evidence="1">Uncharacterized protein</fullName>
    </submittedName>
</protein>
<gene>
    <name evidence="1" type="ORF">KSW38_04635</name>
</gene>
<proteinExistence type="predicted"/>
<name>A0ABS6I1E5_9MICC</name>
<sequence>MDFLETLKLVGAFLAALIASRTIFAGVRAWYLNGWGSRLVWRKKLNLLSNWADDDYIKDLLGTPVFRHEGQLGGVKANDELSWVDRIYSTPHAWVVTRSIRQRVECWSVTITDPKFWWDVEDATFNMLKGQLGRATFASLVKRPSGRFEQRGSRRYEYGESTSFGNPGAYQNFVFLYHPGGVGSPHPSGQDVVMTGDFTRDREHGEITPSLDETRMNTTVNTIIVLSPSISVADLMKQSLPVADGDVTRLFQPYRKLRTRRGLRQRARSLRKWK</sequence>
<reference evidence="1 2" key="1">
    <citation type="submission" date="2021-06" db="EMBL/GenBank/DDBJ databases">
        <authorList>
            <person name="Jeong J.W."/>
        </authorList>
    </citation>
    <scope>NUCLEOTIDE SEQUENCE [LARGE SCALE GENOMIC DNA]</scope>
    <source>
        <strain evidence="1 2">MMS21-TAE1-1</strain>
    </source>
</reference>
<dbReference type="NCBIfam" id="NF043066">
    <property type="entry name" value="ETEC_3214_dom"/>
    <property type="match status" value="1"/>
</dbReference>
<comment type="caution">
    <text evidence="1">The sequence shown here is derived from an EMBL/GenBank/DDBJ whole genome shotgun (WGS) entry which is preliminary data.</text>
</comment>
<evidence type="ECO:0000313" key="2">
    <source>
        <dbReference type="Proteomes" id="UP000824166"/>
    </source>
</evidence>
<dbReference type="Proteomes" id="UP000824166">
    <property type="component" value="Unassembled WGS sequence"/>
</dbReference>
<evidence type="ECO:0000313" key="1">
    <source>
        <dbReference type="EMBL" id="MBU8865573.1"/>
    </source>
</evidence>